<name>A0A9Q0CSP0_9POAL</name>
<keyword evidence="3" id="KW-0804">Transcription</keyword>
<dbReference type="SMART" id="SM00440">
    <property type="entry name" value="ZnF_C2C2"/>
    <property type="match status" value="1"/>
</dbReference>
<keyword evidence="6" id="KW-0862">Zinc</keyword>
<gene>
    <name evidence="10" type="ORF">LUZ63_007637</name>
</gene>
<dbReference type="InterPro" id="IPR001222">
    <property type="entry name" value="Znf_TFIIS"/>
</dbReference>
<dbReference type="CDD" id="cd10507">
    <property type="entry name" value="Zn-ribbon_RPA12"/>
    <property type="match status" value="1"/>
</dbReference>
<proteinExistence type="predicted"/>
<dbReference type="Pfam" id="PF01096">
    <property type="entry name" value="Zn_ribbon_TFIIS"/>
    <property type="match status" value="1"/>
</dbReference>
<evidence type="ECO:0000313" key="10">
    <source>
        <dbReference type="EMBL" id="KAJ1699125.1"/>
    </source>
</evidence>
<protein>
    <recommendedName>
        <fullName evidence="2">DNA-directed RNA polymerase I subunit RPA12</fullName>
    </recommendedName>
</protein>
<keyword evidence="11" id="KW-1185">Reference proteome</keyword>
<dbReference type="InterPro" id="IPR034004">
    <property type="entry name" value="Zn_ribbon_RPA12_C"/>
</dbReference>
<keyword evidence="3" id="KW-0240">DNA-directed RNA polymerase</keyword>
<evidence type="ECO:0000256" key="1">
    <source>
        <dbReference type="ARBA" id="ARBA00004604"/>
    </source>
</evidence>
<dbReference type="PROSITE" id="PS51133">
    <property type="entry name" value="ZF_TFIIS_2"/>
    <property type="match status" value="1"/>
</dbReference>
<sequence>MTKLQIAGFRVECCASVPCSLAALSLFVFAVRADAARSTQQRRGMAFYAARDFCFCAVCGTSLSFRSPEFASCPLCGFKRNASEIHGIELSYTITAEDIRRELKLEPFVMLETAPKQDEGVQRAVVNESCPKCNHPQLEYYTKQLRSADEGQTVFYECPECKYKIFALNISIFIWRIINWCLLCIEAFFIVECIPPLHIAIYSKPRDYCCVILVVCQVSMCNPITII</sequence>
<dbReference type="GO" id="GO:0005736">
    <property type="term" value="C:RNA polymerase I complex"/>
    <property type="evidence" value="ECO:0007669"/>
    <property type="project" value="TreeGrafter"/>
</dbReference>
<evidence type="ECO:0000256" key="3">
    <source>
        <dbReference type="ARBA" id="ARBA00022478"/>
    </source>
</evidence>
<evidence type="ECO:0000256" key="8">
    <source>
        <dbReference type="PROSITE-ProRule" id="PRU00472"/>
    </source>
</evidence>
<comment type="subcellular location">
    <subcellularLocation>
        <location evidence="1">Nucleus</location>
        <location evidence="1">Nucleolus</location>
    </subcellularLocation>
</comment>
<evidence type="ECO:0000313" key="11">
    <source>
        <dbReference type="Proteomes" id="UP001151287"/>
    </source>
</evidence>
<evidence type="ECO:0000256" key="7">
    <source>
        <dbReference type="ARBA" id="ARBA00023242"/>
    </source>
</evidence>
<dbReference type="PANTHER" id="PTHR11239:SF14">
    <property type="entry name" value="DNA-DIRECTED RNA POLYMERASE I SUBUNIT RPA12"/>
    <property type="match status" value="1"/>
</dbReference>
<dbReference type="EMBL" id="JAMQYH010000002">
    <property type="protein sequence ID" value="KAJ1699125.1"/>
    <property type="molecule type" value="Genomic_DNA"/>
</dbReference>
<dbReference type="InterPro" id="IPR012164">
    <property type="entry name" value="Rpa12/Rpb9/Rpc10/TFS"/>
</dbReference>
<evidence type="ECO:0000259" key="9">
    <source>
        <dbReference type="PROSITE" id="PS51133"/>
    </source>
</evidence>
<evidence type="ECO:0000256" key="4">
    <source>
        <dbReference type="ARBA" id="ARBA00022723"/>
    </source>
</evidence>
<dbReference type="PANTHER" id="PTHR11239">
    <property type="entry name" value="DNA-DIRECTED RNA POLYMERASE"/>
    <property type="match status" value="1"/>
</dbReference>
<evidence type="ECO:0000256" key="5">
    <source>
        <dbReference type="ARBA" id="ARBA00022771"/>
    </source>
</evidence>
<reference evidence="10" key="1">
    <citation type="journal article" date="2022" name="Cell">
        <title>Repeat-based holocentromeres influence genome architecture and karyotype evolution.</title>
        <authorList>
            <person name="Hofstatter P.G."/>
            <person name="Thangavel G."/>
            <person name="Lux T."/>
            <person name="Neumann P."/>
            <person name="Vondrak T."/>
            <person name="Novak P."/>
            <person name="Zhang M."/>
            <person name="Costa L."/>
            <person name="Castellani M."/>
            <person name="Scott A."/>
            <person name="Toegelov H."/>
            <person name="Fuchs J."/>
            <person name="Mata-Sucre Y."/>
            <person name="Dias Y."/>
            <person name="Vanzela A.L.L."/>
            <person name="Huettel B."/>
            <person name="Almeida C.C.S."/>
            <person name="Simkova H."/>
            <person name="Souza G."/>
            <person name="Pedrosa-Harand A."/>
            <person name="Macas J."/>
            <person name="Mayer K.F.X."/>
            <person name="Houben A."/>
            <person name="Marques A."/>
        </authorList>
    </citation>
    <scope>NUCLEOTIDE SEQUENCE</scope>
    <source>
        <strain evidence="10">RhyBre1mFocal</strain>
    </source>
</reference>
<dbReference type="GO" id="GO:0008270">
    <property type="term" value="F:zinc ion binding"/>
    <property type="evidence" value="ECO:0007669"/>
    <property type="project" value="UniProtKB-KW"/>
</dbReference>
<dbReference type="GO" id="GO:0003676">
    <property type="term" value="F:nucleic acid binding"/>
    <property type="evidence" value="ECO:0007669"/>
    <property type="project" value="InterPro"/>
</dbReference>
<evidence type="ECO:0000256" key="6">
    <source>
        <dbReference type="ARBA" id="ARBA00022833"/>
    </source>
</evidence>
<keyword evidence="4" id="KW-0479">Metal-binding</keyword>
<keyword evidence="7" id="KW-0539">Nucleus</keyword>
<feature type="domain" description="TFIIS-type" evidence="9">
    <location>
        <begin position="126"/>
        <end position="176"/>
    </location>
</feature>
<dbReference type="GO" id="GO:0006363">
    <property type="term" value="P:termination of RNA polymerase I transcription"/>
    <property type="evidence" value="ECO:0007669"/>
    <property type="project" value="TreeGrafter"/>
</dbReference>
<evidence type="ECO:0000256" key="2">
    <source>
        <dbReference type="ARBA" id="ARBA00018784"/>
    </source>
</evidence>
<dbReference type="Gene3D" id="2.20.25.10">
    <property type="match status" value="1"/>
</dbReference>
<comment type="caution">
    <text evidence="10">The sequence shown here is derived from an EMBL/GenBank/DDBJ whole genome shotgun (WGS) entry which is preliminary data.</text>
</comment>
<dbReference type="Proteomes" id="UP001151287">
    <property type="component" value="Unassembled WGS sequence"/>
</dbReference>
<keyword evidence="5 8" id="KW-0863">Zinc-finger</keyword>
<organism evidence="10 11">
    <name type="scientific">Rhynchospora breviuscula</name>
    <dbReference type="NCBI Taxonomy" id="2022672"/>
    <lineage>
        <taxon>Eukaryota</taxon>
        <taxon>Viridiplantae</taxon>
        <taxon>Streptophyta</taxon>
        <taxon>Embryophyta</taxon>
        <taxon>Tracheophyta</taxon>
        <taxon>Spermatophyta</taxon>
        <taxon>Magnoliopsida</taxon>
        <taxon>Liliopsida</taxon>
        <taxon>Poales</taxon>
        <taxon>Cyperaceae</taxon>
        <taxon>Cyperoideae</taxon>
        <taxon>Rhynchosporeae</taxon>
        <taxon>Rhynchospora</taxon>
    </lineage>
</organism>
<dbReference type="SUPFAM" id="SSF57783">
    <property type="entry name" value="Zinc beta-ribbon"/>
    <property type="match status" value="1"/>
</dbReference>
<accession>A0A9Q0CSP0</accession>
<dbReference type="OrthoDB" id="10056816at2759"/>
<dbReference type="AlphaFoldDB" id="A0A9Q0CSP0"/>
<dbReference type="GO" id="GO:0003899">
    <property type="term" value="F:DNA-directed RNA polymerase activity"/>
    <property type="evidence" value="ECO:0007669"/>
    <property type="project" value="InterPro"/>
</dbReference>